<gene>
    <name evidence="3 6" type="primary">trpD</name>
    <name evidence="6" type="ORF">GCM10011514_30010</name>
</gene>
<feature type="binding site" evidence="3">
    <location>
        <begin position="82"/>
        <end position="83"/>
    </location>
    <ligand>
        <name>5-phospho-alpha-D-ribose 1-diphosphate</name>
        <dbReference type="ChEBI" id="CHEBI:58017"/>
    </ligand>
</feature>
<evidence type="ECO:0000256" key="1">
    <source>
        <dbReference type="ARBA" id="ARBA00022676"/>
    </source>
</evidence>
<dbReference type="AlphaFoldDB" id="A0A916YX46"/>
<feature type="binding site" evidence="3">
    <location>
        <position position="79"/>
    </location>
    <ligand>
        <name>5-phospho-alpha-D-ribose 1-diphosphate</name>
        <dbReference type="ChEBI" id="CHEBI:58017"/>
    </ligand>
</feature>
<comment type="cofactor">
    <cofactor evidence="3">
        <name>Mg(2+)</name>
        <dbReference type="ChEBI" id="CHEBI:18420"/>
    </cofactor>
    <text evidence="3">Binds 2 magnesium ions per monomer.</text>
</comment>
<feature type="binding site" evidence="3">
    <location>
        <position position="87"/>
    </location>
    <ligand>
        <name>5-phospho-alpha-D-ribose 1-diphosphate</name>
        <dbReference type="ChEBI" id="CHEBI:58017"/>
    </ligand>
</feature>
<dbReference type="EMBL" id="BMKK01000006">
    <property type="protein sequence ID" value="GGD64013.1"/>
    <property type="molecule type" value="Genomic_DNA"/>
</dbReference>
<feature type="binding site" evidence="3">
    <location>
        <position position="224"/>
    </location>
    <ligand>
        <name>Mg(2+)</name>
        <dbReference type="ChEBI" id="CHEBI:18420"/>
        <label>1</label>
    </ligand>
</feature>
<comment type="caution">
    <text evidence="3">Lacks conserved residue(s) required for the propagation of feature annotation.</text>
</comment>
<dbReference type="InterPro" id="IPR035902">
    <property type="entry name" value="Nuc_phospho_transferase"/>
</dbReference>
<dbReference type="InterPro" id="IPR017459">
    <property type="entry name" value="Glycosyl_Trfase_fam3_N_dom"/>
</dbReference>
<feature type="binding site" evidence="3">
    <location>
        <begin position="107"/>
        <end position="115"/>
    </location>
    <ligand>
        <name>5-phospho-alpha-D-ribose 1-diphosphate</name>
        <dbReference type="ChEBI" id="CHEBI:58017"/>
    </ligand>
</feature>
<feature type="binding site" evidence="3">
    <location>
        <position position="223"/>
    </location>
    <ligand>
        <name>Mg(2+)</name>
        <dbReference type="ChEBI" id="CHEBI:18420"/>
        <label>2</label>
    </ligand>
</feature>
<dbReference type="Proteomes" id="UP000609064">
    <property type="component" value="Unassembled WGS sequence"/>
</dbReference>
<reference evidence="6" key="2">
    <citation type="submission" date="2020-09" db="EMBL/GenBank/DDBJ databases">
        <authorList>
            <person name="Sun Q."/>
            <person name="Zhou Y."/>
        </authorList>
    </citation>
    <scope>NUCLEOTIDE SEQUENCE</scope>
    <source>
        <strain evidence="6">CGMCC 1.15958</strain>
    </source>
</reference>
<feature type="domain" description="Glycosyl transferase family 3" evidence="4">
    <location>
        <begin position="73"/>
        <end position="321"/>
    </location>
</feature>
<dbReference type="SUPFAM" id="SSF47648">
    <property type="entry name" value="Nucleoside phosphorylase/phosphoribosyltransferase N-terminal domain"/>
    <property type="match status" value="1"/>
</dbReference>
<dbReference type="InterPro" id="IPR005940">
    <property type="entry name" value="Anthranilate_Pribosyl_Tfrase"/>
</dbReference>
<feature type="binding site" evidence="3">
    <location>
        <position position="224"/>
    </location>
    <ligand>
        <name>Mg(2+)</name>
        <dbReference type="ChEBI" id="CHEBI:18420"/>
        <label>2</label>
    </ligand>
</feature>
<evidence type="ECO:0000259" key="4">
    <source>
        <dbReference type="Pfam" id="PF00591"/>
    </source>
</evidence>
<comment type="pathway">
    <text evidence="3">Amino-acid biosynthesis; L-tryptophan biosynthesis; L-tryptophan from chorismate: step 2/5.</text>
</comment>
<feature type="binding site" evidence="3">
    <location>
        <position position="110"/>
    </location>
    <ligand>
        <name>anthranilate</name>
        <dbReference type="ChEBI" id="CHEBI:16567"/>
        <label>1</label>
    </ligand>
</feature>
<reference evidence="6" key="1">
    <citation type="journal article" date="2014" name="Int. J. Syst. Evol. Microbiol.">
        <title>Complete genome sequence of Corynebacterium casei LMG S-19264T (=DSM 44701T), isolated from a smear-ripened cheese.</title>
        <authorList>
            <consortium name="US DOE Joint Genome Institute (JGI-PGF)"/>
            <person name="Walter F."/>
            <person name="Albersmeier A."/>
            <person name="Kalinowski J."/>
            <person name="Ruckert C."/>
        </authorList>
    </citation>
    <scope>NUCLEOTIDE SEQUENCE</scope>
    <source>
        <strain evidence="6">CGMCC 1.15958</strain>
    </source>
</reference>
<comment type="similarity">
    <text evidence="3">Belongs to the anthranilate phosphoribosyltransferase family.</text>
</comment>
<sequence length="329" mass="35532">MKHYLNQLVEKQSLTKDESKEALLKIGQGEANNSQIAAFLMGIQQKGITVDELEGFREAMLLLAVQIDLSDFDAMDIVGTGGDGKDTFNISTTSAFVIAGAGQNIAKHGNHGVSSSVGSSTVLEYLGVKFTNDESYLKQKLETAGICYMHAPLFHPAMKYVAPIRKELGMKTFFNILGPLLNPAKVQKQFSGVYNLPVFDLYAQLFSRTAAKFAIIYDLAGYDEVSLTNDFQISSHTNKGKSIISPKNLGFDLQQQSDIYGGGTIEESAEILLNVLNNKATASQTNVVLANAGFALSIAKDISIEEGIAQAKESIESGKALNSMKKLVA</sequence>
<feature type="binding site" evidence="3">
    <location>
        <position position="79"/>
    </location>
    <ligand>
        <name>anthranilate</name>
        <dbReference type="ChEBI" id="CHEBI:16567"/>
        <label>1</label>
    </ligand>
</feature>
<dbReference type="InterPro" id="IPR000312">
    <property type="entry name" value="Glycosyl_Trfase_fam3"/>
</dbReference>
<comment type="catalytic activity">
    <reaction evidence="3">
        <text>N-(5-phospho-beta-D-ribosyl)anthranilate + diphosphate = 5-phospho-alpha-D-ribose 1-diphosphate + anthranilate</text>
        <dbReference type="Rhea" id="RHEA:11768"/>
        <dbReference type="ChEBI" id="CHEBI:16567"/>
        <dbReference type="ChEBI" id="CHEBI:18277"/>
        <dbReference type="ChEBI" id="CHEBI:33019"/>
        <dbReference type="ChEBI" id="CHEBI:58017"/>
        <dbReference type="EC" id="2.4.2.18"/>
    </reaction>
</comment>
<feature type="binding site" evidence="3">
    <location>
        <position position="165"/>
    </location>
    <ligand>
        <name>anthranilate</name>
        <dbReference type="ChEBI" id="CHEBI:16567"/>
        <label>2</label>
    </ligand>
</feature>
<keyword evidence="3" id="KW-0479">Metal-binding</keyword>
<dbReference type="NCBIfam" id="TIGR01245">
    <property type="entry name" value="trpD"/>
    <property type="match status" value="1"/>
</dbReference>
<dbReference type="EC" id="2.4.2.18" evidence="3"/>
<feature type="domain" description="Glycosyl transferase family 3 N-terminal" evidence="5">
    <location>
        <begin position="2"/>
        <end position="61"/>
    </location>
</feature>
<comment type="subunit">
    <text evidence="3">Homodimer.</text>
</comment>
<name>A0A916YX46_9BACT</name>
<evidence type="ECO:0000313" key="7">
    <source>
        <dbReference type="Proteomes" id="UP000609064"/>
    </source>
</evidence>
<proteinExistence type="inferred from homology"/>
<dbReference type="Pfam" id="PF02885">
    <property type="entry name" value="Glycos_trans_3N"/>
    <property type="match status" value="1"/>
</dbReference>
<dbReference type="GO" id="GO:0000162">
    <property type="term" value="P:L-tryptophan biosynthetic process"/>
    <property type="evidence" value="ECO:0007669"/>
    <property type="project" value="UniProtKB-UniRule"/>
</dbReference>
<keyword evidence="3" id="KW-0822">Tryptophan biosynthesis</keyword>
<dbReference type="RefSeq" id="WP_188766937.1">
    <property type="nucleotide sequence ID" value="NZ_BMKK01000006.1"/>
</dbReference>
<feature type="binding site" evidence="3">
    <location>
        <position position="119"/>
    </location>
    <ligand>
        <name>5-phospho-alpha-D-ribose 1-diphosphate</name>
        <dbReference type="ChEBI" id="CHEBI:58017"/>
    </ligand>
</feature>
<keyword evidence="3" id="KW-0460">Magnesium</keyword>
<comment type="caution">
    <text evidence="6">The sequence shown here is derived from an EMBL/GenBank/DDBJ whole genome shotgun (WGS) entry which is preliminary data.</text>
</comment>
<dbReference type="Gene3D" id="1.20.970.10">
    <property type="entry name" value="Transferase, Pyrimidine Nucleoside Phosphorylase, Chain C"/>
    <property type="match status" value="1"/>
</dbReference>
<dbReference type="GO" id="GO:0004048">
    <property type="term" value="F:anthranilate phosphoribosyltransferase activity"/>
    <property type="evidence" value="ECO:0007669"/>
    <property type="project" value="UniProtKB-UniRule"/>
</dbReference>
<feature type="binding site" evidence="3">
    <location>
        <begin position="89"/>
        <end position="92"/>
    </location>
    <ligand>
        <name>5-phospho-alpha-D-ribose 1-diphosphate</name>
        <dbReference type="ChEBI" id="CHEBI:58017"/>
    </ligand>
</feature>
<keyword evidence="1 3" id="KW-0328">Glycosyltransferase</keyword>
<dbReference type="GO" id="GO:0000287">
    <property type="term" value="F:magnesium ion binding"/>
    <property type="evidence" value="ECO:0007669"/>
    <property type="project" value="UniProtKB-UniRule"/>
</dbReference>
<keyword evidence="7" id="KW-1185">Reference proteome</keyword>
<protein>
    <recommendedName>
        <fullName evidence="3">Anthranilate phosphoribosyltransferase</fullName>
        <ecNumber evidence="3">2.4.2.18</ecNumber>
    </recommendedName>
</protein>
<dbReference type="PANTHER" id="PTHR43285:SF2">
    <property type="entry name" value="ANTHRANILATE PHOSPHORIBOSYLTRANSFERASE"/>
    <property type="match status" value="1"/>
</dbReference>
<accession>A0A916YX46</accession>
<dbReference type="InterPro" id="IPR036320">
    <property type="entry name" value="Glycosyl_Trfase_fam3_N_dom_sf"/>
</dbReference>
<comment type="function">
    <text evidence="3">Catalyzes the transfer of the phosphoribosyl group of 5-phosphorylribose-1-pyrophosphate (PRPP) to anthranilate to yield N-(5'-phosphoribosyl)-anthranilate (PRA).</text>
</comment>
<organism evidence="6 7">
    <name type="scientific">Emticicia aquatilis</name>
    <dbReference type="NCBI Taxonomy" id="1537369"/>
    <lineage>
        <taxon>Bacteria</taxon>
        <taxon>Pseudomonadati</taxon>
        <taxon>Bacteroidota</taxon>
        <taxon>Cytophagia</taxon>
        <taxon>Cytophagales</taxon>
        <taxon>Leadbetterellaceae</taxon>
        <taxon>Emticicia</taxon>
    </lineage>
</organism>
<dbReference type="Pfam" id="PF00591">
    <property type="entry name" value="Glycos_transf_3"/>
    <property type="match status" value="1"/>
</dbReference>
<dbReference type="SUPFAM" id="SSF52418">
    <property type="entry name" value="Nucleoside phosphorylase/phosphoribosyltransferase catalytic domain"/>
    <property type="match status" value="1"/>
</dbReference>
<evidence type="ECO:0000259" key="5">
    <source>
        <dbReference type="Pfam" id="PF02885"/>
    </source>
</evidence>
<keyword evidence="3" id="KW-0057">Aromatic amino acid biosynthesis</keyword>
<dbReference type="Gene3D" id="3.40.1030.10">
    <property type="entry name" value="Nucleoside phosphorylase/phosphoribosyltransferase catalytic domain"/>
    <property type="match status" value="1"/>
</dbReference>
<feature type="binding site" evidence="3">
    <location>
        <position position="91"/>
    </location>
    <ligand>
        <name>Mg(2+)</name>
        <dbReference type="ChEBI" id="CHEBI:18420"/>
        <label>1</label>
    </ligand>
</feature>
<evidence type="ECO:0000256" key="2">
    <source>
        <dbReference type="ARBA" id="ARBA00022679"/>
    </source>
</evidence>
<dbReference type="HAMAP" id="MF_00211">
    <property type="entry name" value="TrpD"/>
    <property type="match status" value="1"/>
</dbReference>
<dbReference type="GO" id="GO:0005829">
    <property type="term" value="C:cytosol"/>
    <property type="evidence" value="ECO:0007669"/>
    <property type="project" value="TreeGrafter"/>
</dbReference>
<keyword evidence="2 3" id="KW-0808">Transferase</keyword>
<dbReference type="PANTHER" id="PTHR43285">
    <property type="entry name" value="ANTHRANILATE PHOSPHORIBOSYLTRANSFERASE"/>
    <property type="match status" value="1"/>
</dbReference>
<evidence type="ECO:0000256" key="3">
    <source>
        <dbReference type="HAMAP-Rule" id="MF_00211"/>
    </source>
</evidence>
<evidence type="ECO:0000313" key="6">
    <source>
        <dbReference type="EMBL" id="GGD64013.1"/>
    </source>
</evidence>
<keyword evidence="3" id="KW-0028">Amino-acid biosynthesis</keyword>